<dbReference type="InterPro" id="IPR040758">
    <property type="entry name" value="PrmC_N"/>
</dbReference>
<dbReference type="Gene3D" id="3.40.50.150">
    <property type="entry name" value="Vaccinia Virus protein VP39"/>
    <property type="match status" value="1"/>
</dbReference>
<dbReference type="NCBIfam" id="TIGR03534">
    <property type="entry name" value="RF_mod_PrmC"/>
    <property type="match status" value="1"/>
</dbReference>
<protein>
    <recommendedName>
        <fullName evidence="5">Release factor glutamine methyltransferase</fullName>
        <shortName evidence="5">RF MTase</shortName>
        <ecNumber evidence="5">2.1.1.297</ecNumber>
    </recommendedName>
    <alternativeName>
        <fullName evidence="5">N5-glutamine methyltransferase PrmC</fullName>
    </alternativeName>
    <alternativeName>
        <fullName evidence="5">Protein-(glutamine-N5) MTase PrmC</fullName>
    </alternativeName>
    <alternativeName>
        <fullName evidence="5">Protein-glutamine N-methyltransferase PrmC</fullName>
    </alternativeName>
</protein>
<evidence type="ECO:0000313" key="8">
    <source>
        <dbReference type="EMBL" id="GEP71518.1"/>
    </source>
</evidence>
<keyword evidence="3 5" id="KW-0949">S-adenosyl-L-methionine</keyword>
<comment type="caution">
    <text evidence="8">The sequence shown here is derived from an EMBL/GenBank/DDBJ whole genome shotgun (WGS) entry which is preliminary data.</text>
</comment>
<dbReference type="EC" id="2.1.1.297" evidence="5"/>
<dbReference type="GO" id="GO:0032259">
    <property type="term" value="P:methylation"/>
    <property type="evidence" value="ECO:0007669"/>
    <property type="project" value="UniProtKB-KW"/>
</dbReference>
<dbReference type="GO" id="GO:0102559">
    <property type="term" value="F:peptide chain release factor N(5)-glutamine methyltransferase activity"/>
    <property type="evidence" value="ECO:0007669"/>
    <property type="project" value="UniProtKB-EC"/>
</dbReference>
<sequence>MNNSNNVTYFEARKWASFRVKGTSNIDMYDVDFILRHRAHLSATQLLINYQHKMPNDLWQTFQEDISQLIAGMPPQYIVGQADFYGLTLTVSPAVLIPRVETEELVDWILAETQQESGQLSVLDIGTGSGAIALALKKQRSQWQMTASDISNAALQVAKSNADQLNLKVKFINSDVFEQIDSQFDVIVSNPPYISHSETNYMDQSVIHNEPDLALYAEENGLAIYKRIAAGAAAHLKPGGRLFVEIGFHQESAVVAIFSKAMPTATISVKHDVTGHQRMVQVKK</sequence>
<gene>
    <name evidence="5 8" type="primary">prmC</name>
    <name evidence="8" type="ORF">LRA02_03860</name>
</gene>
<feature type="domain" description="Methyltransferase small" evidence="6">
    <location>
        <begin position="110"/>
        <end position="201"/>
    </location>
</feature>
<evidence type="ECO:0000259" key="7">
    <source>
        <dbReference type="Pfam" id="PF17827"/>
    </source>
</evidence>
<reference evidence="8 9" key="1">
    <citation type="submission" date="2019-07" db="EMBL/GenBank/DDBJ databases">
        <title>Whole genome shotgun sequence of Lactobacillus rapi NBRC 109618.</title>
        <authorList>
            <person name="Hosoyama A."/>
            <person name="Uohara A."/>
            <person name="Ohji S."/>
            <person name="Ichikawa N."/>
        </authorList>
    </citation>
    <scope>NUCLEOTIDE SEQUENCE [LARGE SCALE GENOMIC DNA]</scope>
    <source>
        <strain evidence="8 9">NBRC 109618</strain>
    </source>
</reference>
<dbReference type="HAMAP" id="MF_02126">
    <property type="entry name" value="RF_methyltr_PrmC"/>
    <property type="match status" value="1"/>
</dbReference>
<dbReference type="PANTHER" id="PTHR18895:SF74">
    <property type="entry name" value="MTRF1L RELEASE FACTOR GLUTAMINE METHYLTRANSFERASE"/>
    <property type="match status" value="1"/>
</dbReference>
<dbReference type="Proteomes" id="UP000321569">
    <property type="component" value="Unassembled WGS sequence"/>
</dbReference>
<feature type="binding site" evidence="5">
    <location>
        <position position="149"/>
    </location>
    <ligand>
        <name>S-adenosyl-L-methionine</name>
        <dbReference type="ChEBI" id="CHEBI:59789"/>
    </ligand>
</feature>
<evidence type="ECO:0000259" key="6">
    <source>
        <dbReference type="Pfam" id="PF05175"/>
    </source>
</evidence>
<dbReference type="CDD" id="cd02440">
    <property type="entry name" value="AdoMet_MTases"/>
    <property type="match status" value="1"/>
</dbReference>
<dbReference type="GO" id="GO:0003676">
    <property type="term" value="F:nucleic acid binding"/>
    <property type="evidence" value="ECO:0007669"/>
    <property type="project" value="InterPro"/>
</dbReference>
<comment type="function">
    <text evidence="5">Methylates the class 1 translation termination release factors RF1/PrfA and RF2/PrfB on the glutamine residue of the universally conserved GGQ motif.</text>
</comment>
<dbReference type="InterPro" id="IPR004556">
    <property type="entry name" value="HemK-like"/>
</dbReference>
<organism evidence="8 9">
    <name type="scientific">Lentilactobacillus rapi</name>
    <dbReference type="NCBI Taxonomy" id="481723"/>
    <lineage>
        <taxon>Bacteria</taxon>
        <taxon>Bacillati</taxon>
        <taxon>Bacillota</taxon>
        <taxon>Bacilli</taxon>
        <taxon>Lactobacillales</taxon>
        <taxon>Lactobacillaceae</taxon>
        <taxon>Lentilactobacillus</taxon>
    </lineage>
</organism>
<feature type="binding site" evidence="5">
    <location>
        <position position="190"/>
    </location>
    <ligand>
        <name>S-adenosyl-L-methionine</name>
        <dbReference type="ChEBI" id="CHEBI:59789"/>
    </ligand>
</feature>
<feature type="domain" description="Release factor glutamine methyltransferase N-terminal" evidence="7">
    <location>
        <begin position="11"/>
        <end position="80"/>
    </location>
</feature>
<evidence type="ECO:0000256" key="1">
    <source>
        <dbReference type="ARBA" id="ARBA00022603"/>
    </source>
</evidence>
<dbReference type="STRING" id="1423795.FD12_GL000587"/>
<comment type="catalytic activity">
    <reaction evidence="4 5">
        <text>L-glutaminyl-[peptide chain release factor] + S-adenosyl-L-methionine = N(5)-methyl-L-glutaminyl-[peptide chain release factor] + S-adenosyl-L-homocysteine + H(+)</text>
        <dbReference type="Rhea" id="RHEA:42896"/>
        <dbReference type="Rhea" id="RHEA-COMP:10271"/>
        <dbReference type="Rhea" id="RHEA-COMP:10272"/>
        <dbReference type="ChEBI" id="CHEBI:15378"/>
        <dbReference type="ChEBI" id="CHEBI:30011"/>
        <dbReference type="ChEBI" id="CHEBI:57856"/>
        <dbReference type="ChEBI" id="CHEBI:59789"/>
        <dbReference type="ChEBI" id="CHEBI:61891"/>
        <dbReference type="EC" id="2.1.1.297"/>
    </reaction>
</comment>
<dbReference type="AlphaFoldDB" id="A0A512PJZ5"/>
<dbReference type="InterPro" id="IPR029063">
    <property type="entry name" value="SAM-dependent_MTases_sf"/>
</dbReference>
<comment type="similarity">
    <text evidence="5">Belongs to the protein N5-glutamine methyltransferase family. PrmC subfamily.</text>
</comment>
<dbReference type="InterPro" id="IPR050320">
    <property type="entry name" value="N5-glutamine_MTase"/>
</dbReference>
<feature type="binding site" evidence="5">
    <location>
        <begin position="190"/>
        <end position="193"/>
    </location>
    <ligand>
        <name>substrate</name>
    </ligand>
</feature>
<dbReference type="InterPro" id="IPR019874">
    <property type="entry name" value="RF_methyltr_PrmC"/>
</dbReference>
<dbReference type="EMBL" id="BKAM01000001">
    <property type="protein sequence ID" value="GEP71518.1"/>
    <property type="molecule type" value="Genomic_DNA"/>
</dbReference>
<dbReference type="InterPro" id="IPR002052">
    <property type="entry name" value="DNA_methylase_N6_adenine_CS"/>
</dbReference>
<dbReference type="RefSeq" id="WP_056982984.1">
    <property type="nucleotide sequence ID" value="NZ_BKAM01000001.1"/>
</dbReference>
<comment type="caution">
    <text evidence="5">Lacks conserved residue(s) required for the propagation of feature annotation.</text>
</comment>
<evidence type="ECO:0000313" key="9">
    <source>
        <dbReference type="Proteomes" id="UP000321569"/>
    </source>
</evidence>
<name>A0A512PJZ5_9LACO</name>
<dbReference type="NCBIfam" id="TIGR00536">
    <property type="entry name" value="hemK_fam"/>
    <property type="match status" value="1"/>
</dbReference>
<proteinExistence type="inferred from homology"/>
<feature type="binding site" evidence="5">
    <location>
        <begin position="126"/>
        <end position="130"/>
    </location>
    <ligand>
        <name>S-adenosyl-L-methionine</name>
        <dbReference type="ChEBI" id="CHEBI:59789"/>
    </ligand>
</feature>
<dbReference type="Pfam" id="PF05175">
    <property type="entry name" value="MTS"/>
    <property type="match status" value="1"/>
</dbReference>
<dbReference type="PANTHER" id="PTHR18895">
    <property type="entry name" value="HEMK METHYLTRANSFERASE"/>
    <property type="match status" value="1"/>
</dbReference>
<dbReference type="Pfam" id="PF17827">
    <property type="entry name" value="PrmC_N"/>
    <property type="match status" value="1"/>
</dbReference>
<dbReference type="OrthoDB" id="9800643at2"/>
<dbReference type="SUPFAM" id="SSF53335">
    <property type="entry name" value="S-adenosyl-L-methionine-dependent methyltransferases"/>
    <property type="match status" value="1"/>
</dbReference>
<dbReference type="PROSITE" id="PS00092">
    <property type="entry name" value="N6_MTASE"/>
    <property type="match status" value="1"/>
</dbReference>
<keyword evidence="1 5" id="KW-0489">Methyltransferase</keyword>
<accession>A0A512PJZ5</accession>
<dbReference type="Gene3D" id="1.10.8.10">
    <property type="entry name" value="DNA helicase RuvA subunit, C-terminal domain"/>
    <property type="match status" value="1"/>
</dbReference>
<evidence type="ECO:0000256" key="5">
    <source>
        <dbReference type="HAMAP-Rule" id="MF_02126"/>
    </source>
</evidence>
<evidence type="ECO:0000256" key="4">
    <source>
        <dbReference type="ARBA" id="ARBA00048391"/>
    </source>
</evidence>
<evidence type="ECO:0000256" key="3">
    <source>
        <dbReference type="ARBA" id="ARBA00022691"/>
    </source>
</evidence>
<dbReference type="InterPro" id="IPR007848">
    <property type="entry name" value="Small_mtfrase_dom"/>
</dbReference>
<keyword evidence="2 5" id="KW-0808">Transferase</keyword>
<evidence type="ECO:0000256" key="2">
    <source>
        <dbReference type="ARBA" id="ARBA00022679"/>
    </source>
</evidence>